<dbReference type="InterPro" id="IPR028261">
    <property type="entry name" value="DPD_II"/>
</dbReference>
<dbReference type="Pfam" id="PF07992">
    <property type="entry name" value="Pyr_redox_2"/>
    <property type="match status" value="1"/>
</dbReference>
<proteinExistence type="predicted"/>
<dbReference type="OrthoDB" id="9803192at2"/>
<feature type="domain" description="FAD/NAD(P)-binding" evidence="1">
    <location>
        <begin position="144"/>
        <end position="431"/>
    </location>
</feature>
<dbReference type="InterPro" id="IPR036188">
    <property type="entry name" value="FAD/NAD-bd_sf"/>
</dbReference>
<protein>
    <submittedName>
        <fullName evidence="3">Dihydropyrimidine dehydrogenase</fullName>
    </submittedName>
</protein>
<evidence type="ECO:0000313" key="4">
    <source>
        <dbReference type="Proteomes" id="UP000231553"/>
    </source>
</evidence>
<dbReference type="AlphaFoldDB" id="A0A2M8IX18"/>
<organism evidence="3 4">
    <name type="scientific">Pseudooceanicola lipolyticus</name>
    <dbReference type="NCBI Taxonomy" id="2029104"/>
    <lineage>
        <taxon>Bacteria</taxon>
        <taxon>Pseudomonadati</taxon>
        <taxon>Pseudomonadota</taxon>
        <taxon>Alphaproteobacteria</taxon>
        <taxon>Rhodobacterales</taxon>
        <taxon>Paracoccaceae</taxon>
        <taxon>Pseudooceanicola</taxon>
    </lineage>
</organism>
<evidence type="ECO:0000313" key="3">
    <source>
        <dbReference type="EMBL" id="PJE35095.1"/>
    </source>
</evidence>
<dbReference type="EMBL" id="PGTB01000115">
    <property type="protein sequence ID" value="PJE35095.1"/>
    <property type="molecule type" value="Genomic_DNA"/>
</dbReference>
<dbReference type="Proteomes" id="UP000231553">
    <property type="component" value="Unassembled WGS sequence"/>
</dbReference>
<gene>
    <name evidence="3" type="ORF">CVM52_18930</name>
</gene>
<comment type="caution">
    <text evidence="3">The sequence shown here is derived from an EMBL/GenBank/DDBJ whole genome shotgun (WGS) entry which is preliminary data.</text>
</comment>
<dbReference type="PANTHER" id="PTHR42783">
    <property type="entry name" value="GLUTAMATE SYNTHASE [NADPH] SMALL CHAIN"/>
    <property type="match status" value="1"/>
</dbReference>
<dbReference type="PRINTS" id="PR00419">
    <property type="entry name" value="ADXRDTASE"/>
</dbReference>
<accession>A0A2M8IX18</accession>
<keyword evidence="4" id="KW-1185">Reference proteome</keyword>
<sequence length="444" mass="46254">MANSQMTSGIVAGRLPADRISENFSDLHPAYEPHEAAVAADRCYFCYDAPCITACPTSIDIPLFIRQIQTGHPEAAARTIFEQNILGGMCARVCPTETLCEEACVRETAEGKPVEIGRLQRYATDTLMAKDSHPFTRAAPTGKTVAVVGAGPAGLSCAHRLAMLGHDVTIFEARPKAGGLNEFGIAAYKTPDGFAQAEVDWLMKIGGITVENGKALGRDIDLDALTSSFDAVFLSIGLGGVNALRAQGEDKAGVADAVDFIARLRQASDLTSVPVGRNVVVIGGGMTAVDAAVQSKLLGSENVTIAYRRSREEMGASKFEQDLAAQKGVKLMFNVMPVAVHGNGAAVEIELEYTTSEGGKLKGTGETLRLPADQVFKAIGQTLTGTPESLALEGGKIAVTGAGRTSLSGVWAGGDCASGGDDLTVTAVAEGRDAALDIHATLSV</sequence>
<reference evidence="3 4" key="1">
    <citation type="journal article" date="2018" name="Int. J. Syst. Evol. Microbiol.">
        <title>Pseudooceanicola lipolyticus sp. nov., a marine alphaproteobacterium, reclassification of Oceanicola flagellatus as Pseudooceanicola flagellatus comb. nov. and emended description of the genus Pseudooceanicola.</title>
        <authorList>
            <person name="Huang M.-M."/>
            <person name="Guo L.-L."/>
            <person name="Wu Y.-H."/>
            <person name="Lai Q.-L."/>
            <person name="Shao Z.-Z."/>
            <person name="Wang C.-S."/>
            <person name="Wu M."/>
            <person name="Xu X.-W."/>
        </authorList>
    </citation>
    <scope>NUCLEOTIDE SEQUENCE [LARGE SCALE GENOMIC DNA]</scope>
    <source>
        <strain evidence="3 4">157</strain>
    </source>
</reference>
<dbReference type="Gene3D" id="1.10.1060.10">
    <property type="entry name" value="Alpha-helical ferredoxin"/>
    <property type="match status" value="1"/>
</dbReference>
<dbReference type="SUPFAM" id="SSF46548">
    <property type="entry name" value="alpha-helical ferredoxin"/>
    <property type="match status" value="1"/>
</dbReference>
<dbReference type="PANTHER" id="PTHR42783:SF3">
    <property type="entry name" value="GLUTAMATE SYNTHASE [NADPH] SMALL CHAIN-RELATED"/>
    <property type="match status" value="1"/>
</dbReference>
<evidence type="ECO:0000259" key="1">
    <source>
        <dbReference type="Pfam" id="PF07992"/>
    </source>
</evidence>
<dbReference type="Gene3D" id="3.50.50.60">
    <property type="entry name" value="FAD/NAD(P)-binding domain"/>
    <property type="match status" value="2"/>
</dbReference>
<evidence type="ECO:0000259" key="2">
    <source>
        <dbReference type="Pfam" id="PF14691"/>
    </source>
</evidence>
<dbReference type="Pfam" id="PF14691">
    <property type="entry name" value="Fer4_20"/>
    <property type="match status" value="1"/>
</dbReference>
<feature type="domain" description="Dihydroprymidine dehydrogenase" evidence="2">
    <location>
        <begin position="22"/>
        <end position="130"/>
    </location>
</feature>
<dbReference type="SUPFAM" id="SSF51971">
    <property type="entry name" value="Nucleotide-binding domain"/>
    <property type="match status" value="1"/>
</dbReference>
<dbReference type="InterPro" id="IPR023753">
    <property type="entry name" value="FAD/NAD-binding_dom"/>
</dbReference>
<dbReference type="GO" id="GO:0051536">
    <property type="term" value="F:iron-sulfur cluster binding"/>
    <property type="evidence" value="ECO:0007669"/>
    <property type="project" value="InterPro"/>
</dbReference>
<name>A0A2M8IX18_9RHOB</name>
<dbReference type="RefSeq" id="WP_100163999.1">
    <property type="nucleotide sequence ID" value="NZ_PGTB01000115.1"/>
</dbReference>
<dbReference type="GO" id="GO:0016491">
    <property type="term" value="F:oxidoreductase activity"/>
    <property type="evidence" value="ECO:0007669"/>
    <property type="project" value="InterPro"/>
</dbReference>
<dbReference type="InterPro" id="IPR009051">
    <property type="entry name" value="Helical_ferredxn"/>
</dbReference>